<dbReference type="GO" id="GO:0044877">
    <property type="term" value="F:protein-containing complex binding"/>
    <property type="evidence" value="ECO:0007669"/>
    <property type="project" value="TreeGrafter"/>
</dbReference>
<dbReference type="InterPro" id="IPR016040">
    <property type="entry name" value="NAD(P)-bd_dom"/>
</dbReference>
<dbReference type="AlphaFoldDB" id="A0A7G6TU91"/>
<dbReference type="InterPro" id="IPR036291">
    <property type="entry name" value="NAD(P)-bd_dom_sf"/>
</dbReference>
<dbReference type="Gene3D" id="3.40.50.720">
    <property type="entry name" value="NAD(P)-binding Rossmann-like Domain"/>
    <property type="match status" value="1"/>
</dbReference>
<protein>
    <submittedName>
        <fullName evidence="2">NAD-dependent epimerase/dehydratase family protein</fullName>
    </submittedName>
</protein>
<dbReference type="PANTHER" id="PTHR12126:SF11">
    <property type="entry name" value="NADH DEHYDROGENASE [UBIQUINONE] 1 ALPHA SUBCOMPLEX SUBUNIT 9, MITOCHONDRIAL"/>
    <property type="match status" value="1"/>
</dbReference>
<dbReference type="EMBL" id="CP050292">
    <property type="protein sequence ID" value="QND70323.1"/>
    <property type="molecule type" value="Genomic_DNA"/>
</dbReference>
<dbReference type="Pfam" id="PF13460">
    <property type="entry name" value="NAD_binding_10"/>
    <property type="match status" value="1"/>
</dbReference>
<evidence type="ECO:0000313" key="3">
    <source>
        <dbReference type="Proteomes" id="UP000515291"/>
    </source>
</evidence>
<organism evidence="2 3">
    <name type="scientific">Tardiphaga robiniae</name>
    <dbReference type="NCBI Taxonomy" id="943830"/>
    <lineage>
        <taxon>Bacteria</taxon>
        <taxon>Pseudomonadati</taxon>
        <taxon>Pseudomonadota</taxon>
        <taxon>Alphaproteobacteria</taxon>
        <taxon>Hyphomicrobiales</taxon>
        <taxon>Nitrobacteraceae</taxon>
        <taxon>Tardiphaga</taxon>
    </lineage>
</organism>
<name>A0A7G6TU91_9BRAD</name>
<dbReference type="Proteomes" id="UP000515291">
    <property type="component" value="Chromosome"/>
</dbReference>
<dbReference type="InterPro" id="IPR051207">
    <property type="entry name" value="ComplexI_NDUFA9_subunit"/>
</dbReference>
<proteinExistence type="predicted"/>
<dbReference type="SUPFAM" id="SSF51735">
    <property type="entry name" value="NAD(P)-binding Rossmann-fold domains"/>
    <property type="match status" value="1"/>
</dbReference>
<feature type="domain" description="NAD(P)-binding" evidence="1">
    <location>
        <begin position="7"/>
        <end position="141"/>
    </location>
</feature>
<dbReference type="PANTHER" id="PTHR12126">
    <property type="entry name" value="NADH-UBIQUINONE OXIDOREDUCTASE 39 KDA SUBUNIT-RELATED"/>
    <property type="match status" value="1"/>
</dbReference>
<reference evidence="3" key="1">
    <citation type="journal article" date="2020" name="Mol. Plant Microbe">
        <title>Rhizobial microsymbionts of the narrowly endemic Oxytropis species growing in Kamchatka are characterized by significant genetic diversity and possess a set of genes that are associated with T3SS and T6SS secretion systems and can affect the development of symbiosis.</title>
        <authorList>
            <person name="Safronova V."/>
            <person name="Guro P."/>
            <person name="Sazanova A."/>
            <person name="Kuznetsova I."/>
            <person name="Belimov A."/>
            <person name="Yakubov V."/>
            <person name="Chirak E."/>
            <person name="Afonin A."/>
            <person name="Gogolev Y."/>
            <person name="Andronov E."/>
            <person name="Tikhonovich I."/>
        </authorList>
    </citation>
    <scope>NUCLEOTIDE SEQUENCE [LARGE SCALE GENOMIC DNA]</scope>
    <source>
        <strain evidence="3">581</strain>
    </source>
</reference>
<sequence length="282" mass="30270">MKSLVIGATGIVGSHIVQHLVAAGERPTALSRTRHHNAQIDWIEGDLGAPDALPIAACETLYCTADVGLLAEALRHLDCSALKRVVVFTSTSIVTKMDSEIAAEREHLRRLADGEQRLIAVCEQHSIGWTILRPTIIYAEGRDGNVSRLARLIQKFGFLPLMGSGVGLRQPVHAEDLAVGAIQAAASAAAVNKTYALPGGETITYREMVGRIFDALGKRRRIISAPPIVWRAAFALAKPFFPNANAAMGSRMSMDMVFDGAPAAGDFGWSPRGFRPKFSTSG</sequence>
<evidence type="ECO:0000313" key="2">
    <source>
        <dbReference type="EMBL" id="QND70323.1"/>
    </source>
</evidence>
<gene>
    <name evidence="2" type="ORF">HB776_03025</name>
</gene>
<evidence type="ECO:0000259" key="1">
    <source>
        <dbReference type="Pfam" id="PF13460"/>
    </source>
</evidence>
<accession>A0A7G6TU91</accession>
<dbReference type="KEGG" id="trb:HB776_03025"/>